<dbReference type="GO" id="GO:0009308">
    <property type="term" value="P:amine metabolic process"/>
    <property type="evidence" value="ECO:0007669"/>
    <property type="project" value="InterPro"/>
</dbReference>
<proteinExistence type="predicted"/>
<feature type="signal peptide" evidence="1">
    <location>
        <begin position="1"/>
        <end position="23"/>
    </location>
</feature>
<dbReference type="InterPro" id="IPR015800">
    <property type="entry name" value="Cu_amine_oxidase_N2"/>
</dbReference>
<dbReference type="InterPro" id="IPR016182">
    <property type="entry name" value="Cu_amine_oxidase_N-reg"/>
</dbReference>
<sequence length="180" mass="20704">MASLSLRTLPALLIWYFLPCTTGEEIPICGAENPNGNIIDLTEPVNPGPFHDLTEKEIIKLREFLENDKHIRASKFRKHSISSSYIYMADLYPPLKKHTLNYLNGKGPQPPREARVMMFRGDKYPPVVEEYKCGPLPNLRFCKLLHLPGRKNPVPFAYRPFDDTEIRATIDYILKPLNHS</sequence>
<dbReference type="GO" id="GO:0048038">
    <property type="term" value="F:quinone binding"/>
    <property type="evidence" value="ECO:0007669"/>
    <property type="project" value="InterPro"/>
</dbReference>
<evidence type="ECO:0000313" key="3">
    <source>
        <dbReference type="EMBL" id="KAK0059439.1"/>
    </source>
</evidence>
<dbReference type="SUPFAM" id="SSF54416">
    <property type="entry name" value="Amine oxidase N-terminal region"/>
    <property type="match status" value="1"/>
</dbReference>
<dbReference type="GO" id="GO:0008131">
    <property type="term" value="F:primary methylamine oxidase activity"/>
    <property type="evidence" value="ECO:0007669"/>
    <property type="project" value="InterPro"/>
</dbReference>
<evidence type="ECO:0000259" key="2">
    <source>
        <dbReference type="Pfam" id="PF02727"/>
    </source>
</evidence>
<dbReference type="AlphaFoldDB" id="A0AAD8BTC6"/>
<keyword evidence="1" id="KW-0732">Signal</keyword>
<reference evidence="3" key="1">
    <citation type="journal article" date="2023" name="PLoS Negl. Trop. Dis.">
        <title>A genome sequence for Biomphalaria pfeifferi, the major vector snail for the human-infecting parasite Schistosoma mansoni.</title>
        <authorList>
            <person name="Bu L."/>
            <person name="Lu L."/>
            <person name="Laidemitt M.R."/>
            <person name="Zhang S.M."/>
            <person name="Mutuku M."/>
            <person name="Mkoji G."/>
            <person name="Steinauer M."/>
            <person name="Loker E.S."/>
        </authorList>
    </citation>
    <scope>NUCLEOTIDE SEQUENCE</scope>
    <source>
        <strain evidence="3">KasaAsao</strain>
    </source>
</reference>
<keyword evidence="4" id="KW-1185">Reference proteome</keyword>
<evidence type="ECO:0000256" key="1">
    <source>
        <dbReference type="SAM" id="SignalP"/>
    </source>
</evidence>
<gene>
    <name evidence="3" type="ORF">Bpfe_011208</name>
</gene>
<feature type="chain" id="PRO_5041914323" evidence="1">
    <location>
        <begin position="24"/>
        <end position="180"/>
    </location>
</feature>
<evidence type="ECO:0000313" key="4">
    <source>
        <dbReference type="Proteomes" id="UP001233172"/>
    </source>
</evidence>
<dbReference type="Proteomes" id="UP001233172">
    <property type="component" value="Unassembled WGS sequence"/>
</dbReference>
<feature type="domain" description="Copper amine oxidase N2-terminal" evidence="2">
    <location>
        <begin position="83"/>
        <end position="138"/>
    </location>
</feature>
<name>A0AAD8BTC6_BIOPF</name>
<comment type="caution">
    <text evidence="3">The sequence shown here is derived from an EMBL/GenBank/DDBJ whole genome shotgun (WGS) entry which is preliminary data.</text>
</comment>
<dbReference type="Gene3D" id="3.10.450.40">
    <property type="match status" value="1"/>
</dbReference>
<dbReference type="GO" id="GO:0005507">
    <property type="term" value="F:copper ion binding"/>
    <property type="evidence" value="ECO:0007669"/>
    <property type="project" value="InterPro"/>
</dbReference>
<protein>
    <submittedName>
        <fullName evidence="3">Amine oxidase [copper-containing]</fullName>
    </submittedName>
</protein>
<organism evidence="3 4">
    <name type="scientific">Biomphalaria pfeifferi</name>
    <name type="common">Bloodfluke planorb</name>
    <name type="synonym">Freshwater snail</name>
    <dbReference type="NCBI Taxonomy" id="112525"/>
    <lineage>
        <taxon>Eukaryota</taxon>
        <taxon>Metazoa</taxon>
        <taxon>Spiralia</taxon>
        <taxon>Lophotrochozoa</taxon>
        <taxon>Mollusca</taxon>
        <taxon>Gastropoda</taxon>
        <taxon>Heterobranchia</taxon>
        <taxon>Euthyneura</taxon>
        <taxon>Panpulmonata</taxon>
        <taxon>Hygrophila</taxon>
        <taxon>Lymnaeoidea</taxon>
        <taxon>Planorbidae</taxon>
        <taxon>Biomphalaria</taxon>
    </lineage>
</organism>
<reference evidence="3" key="2">
    <citation type="submission" date="2023-04" db="EMBL/GenBank/DDBJ databases">
        <authorList>
            <person name="Bu L."/>
            <person name="Lu L."/>
            <person name="Laidemitt M.R."/>
            <person name="Zhang S.M."/>
            <person name="Mutuku M."/>
            <person name="Mkoji G."/>
            <person name="Steinauer M."/>
            <person name="Loker E.S."/>
        </authorList>
    </citation>
    <scope>NUCLEOTIDE SEQUENCE</scope>
    <source>
        <strain evidence="3">KasaAsao</strain>
        <tissue evidence="3">Whole Snail</tissue>
    </source>
</reference>
<dbReference type="Pfam" id="PF02727">
    <property type="entry name" value="Cu_amine_oxidN2"/>
    <property type="match status" value="1"/>
</dbReference>
<feature type="non-terminal residue" evidence="3">
    <location>
        <position position="1"/>
    </location>
</feature>
<accession>A0AAD8BTC6</accession>
<dbReference type="EMBL" id="JASAOG010000042">
    <property type="protein sequence ID" value="KAK0059439.1"/>
    <property type="molecule type" value="Genomic_DNA"/>
</dbReference>